<dbReference type="InterPro" id="IPR011989">
    <property type="entry name" value="ARM-like"/>
</dbReference>
<dbReference type="InterPro" id="IPR040144">
    <property type="entry name" value="RAP1GDS1"/>
</dbReference>
<sequence>MANSSVSRDVVDNSDAAATANTAAILPDDQPIMTPQDIEALFASGKHRLLQQVRTVVSGDDDDDDDDESLLPEEELSWRVEQLSHVLSTLRKLLETGSTELDAIAQKLGDGSRDASWRLPLGQSGILGFFLGLIGKDGLRQTVTLHALRVIGNSCADTEQDENRARVVASNCMPRIVNLINDDSMLAFAIPVLFNICVDYEPTQVAAYKAGINPELVTLISSPRVANANAFIGYICKLLALVANQEPEANSVHPATPFVLLKLATSPESLADVEDFLGPASVALTYLSNETFQEAFLQTPNSISLFLRAFSEACITLNLNTSDPDEISELRKVKSIFTQALADLSAHALFAAACPIGSPEIQTLQKWIGSSQSDLQSAACLALGNIARSDDVCIALVQKMAIHRSLAATISNPSITDAQLLHSTLSFLKNLAIPLVNKVTIGDAGLLEPNALPRIWELDTQIQVQFTSVSLTRLLLVSSPENVKRICAPLSADPASPAYEKTYLHNLLKLFIRSDQEPTKTEAARATAAVLRILHSSEDPSSLLPVPSTTPSASSSPDQYVNSPGSSPEPTGQNSQALSMTAPSALEAFYNNHDTIPDALIFLGTREKFPVLRSDLWFVMALMSRSARGADLVATCLQNIELLRALIQTVTGHDMLAGKESELIAADGALHGSAITESVPPQNLIAGQEDTGIPGISSLPGVPNGLEPQQVDPAKKAGMARVDRENGLVLIAELLQRCPEKLRILPQETFREILKTGGEQVLSDRAGGSDGSQ</sequence>
<dbReference type="STRING" id="1229662.W3WWZ2"/>
<name>W3WWZ2_PESFW</name>
<dbReference type="SUPFAM" id="SSF48371">
    <property type="entry name" value="ARM repeat"/>
    <property type="match status" value="1"/>
</dbReference>
<dbReference type="AlphaFoldDB" id="W3WWZ2"/>
<protein>
    <submittedName>
        <fullName evidence="2">Uncharacterized protein</fullName>
    </submittedName>
</protein>
<dbReference type="OMA" id="WRLPYGD"/>
<dbReference type="InParanoid" id="W3WWZ2"/>
<keyword evidence="3" id="KW-1185">Reference proteome</keyword>
<feature type="region of interest" description="Disordered" evidence="1">
    <location>
        <begin position="540"/>
        <end position="578"/>
    </location>
</feature>
<dbReference type="GO" id="GO:0005085">
    <property type="term" value="F:guanyl-nucleotide exchange factor activity"/>
    <property type="evidence" value="ECO:0007669"/>
    <property type="project" value="InterPro"/>
</dbReference>
<accession>W3WWZ2</accession>
<evidence type="ECO:0000313" key="2">
    <source>
        <dbReference type="EMBL" id="ETS78309.1"/>
    </source>
</evidence>
<dbReference type="KEGG" id="pfy:PFICI_10371"/>
<reference evidence="3" key="1">
    <citation type="journal article" date="2015" name="BMC Genomics">
        <title>Genomic and transcriptomic analysis of the endophytic fungus Pestalotiopsis fici reveals its lifestyle and high potential for synthesis of natural products.</title>
        <authorList>
            <person name="Wang X."/>
            <person name="Zhang X."/>
            <person name="Liu L."/>
            <person name="Xiang M."/>
            <person name="Wang W."/>
            <person name="Sun X."/>
            <person name="Che Y."/>
            <person name="Guo L."/>
            <person name="Liu G."/>
            <person name="Guo L."/>
            <person name="Wang C."/>
            <person name="Yin W.B."/>
            <person name="Stadler M."/>
            <person name="Zhang X."/>
            <person name="Liu X."/>
        </authorList>
    </citation>
    <scope>NUCLEOTIDE SEQUENCE [LARGE SCALE GENOMIC DNA]</scope>
    <source>
        <strain evidence="3">W106-1 / CGMCC3.15140</strain>
    </source>
</reference>
<organism evidence="2 3">
    <name type="scientific">Pestalotiopsis fici (strain W106-1 / CGMCC3.15140)</name>
    <dbReference type="NCBI Taxonomy" id="1229662"/>
    <lineage>
        <taxon>Eukaryota</taxon>
        <taxon>Fungi</taxon>
        <taxon>Dikarya</taxon>
        <taxon>Ascomycota</taxon>
        <taxon>Pezizomycotina</taxon>
        <taxon>Sordariomycetes</taxon>
        <taxon>Xylariomycetidae</taxon>
        <taxon>Amphisphaeriales</taxon>
        <taxon>Sporocadaceae</taxon>
        <taxon>Pestalotiopsis</taxon>
    </lineage>
</organism>
<dbReference type="EMBL" id="KI912115">
    <property type="protein sequence ID" value="ETS78309.1"/>
    <property type="molecule type" value="Genomic_DNA"/>
</dbReference>
<dbReference type="RefSeq" id="XP_007837143.1">
    <property type="nucleotide sequence ID" value="XM_007838952.1"/>
</dbReference>
<dbReference type="PANTHER" id="PTHR10957">
    <property type="entry name" value="RAP1 GTPASE-GDP DISSOCIATION STIMULATOR 1"/>
    <property type="match status" value="1"/>
</dbReference>
<evidence type="ECO:0000256" key="1">
    <source>
        <dbReference type="SAM" id="MobiDB-lite"/>
    </source>
</evidence>
<dbReference type="Proteomes" id="UP000030651">
    <property type="component" value="Unassembled WGS sequence"/>
</dbReference>
<dbReference type="GeneID" id="19275384"/>
<dbReference type="eggNOG" id="KOG4500">
    <property type="taxonomic scope" value="Eukaryota"/>
</dbReference>
<dbReference type="InterPro" id="IPR016024">
    <property type="entry name" value="ARM-type_fold"/>
</dbReference>
<dbReference type="Gene3D" id="1.25.10.10">
    <property type="entry name" value="Leucine-rich Repeat Variant"/>
    <property type="match status" value="2"/>
</dbReference>
<feature type="compositionally biased region" description="Low complexity" evidence="1">
    <location>
        <begin position="540"/>
        <end position="557"/>
    </location>
</feature>
<feature type="compositionally biased region" description="Polar residues" evidence="1">
    <location>
        <begin position="558"/>
        <end position="578"/>
    </location>
</feature>
<evidence type="ECO:0000313" key="3">
    <source>
        <dbReference type="Proteomes" id="UP000030651"/>
    </source>
</evidence>
<proteinExistence type="predicted"/>
<dbReference type="HOGENOM" id="CLU_026731_0_0_1"/>
<gene>
    <name evidence="2" type="ORF">PFICI_10371</name>
</gene>
<dbReference type="OrthoDB" id="26149at2759"/>